<dbReference type="Proteomes" id="UP000288058">
    <property type="component" value="Unassembled WGS sequence"/>
</dbReference>
<dbReference type="RefSeq" id="WP_126781352.1">
    <property type="nucleotide sequence ID" value="NZ_PIQC01000004.1"/>
</dbReference>
<comment type="caution">
    <text evidence="2">The sequence shown here is derived from an EMBL/GenBank/DDBJ whole genome shotgun (WGS) entry which is preliminary data.</text>
</comment>
<reference evidence="3" key="1">
    <citation type="journal article" date="2018" name="Front. Microbiol.">
        <title>Genome-Based Analysis Reveals the Taxonomy and Diversity of the Family Idiomarinaceae.</title>
        <authorList>
            <person name="Liu Y."/>
            <person name="Lai Q."/>
            <person name="Shao Z."/>
        </authorList>
    </citation>
    <scope>NUCLEOTIDE SEQUENCE [LARGE SCALE GENOMIC DNA]</scope>
    <source>
        <strain evidence="3">R22</strain>
    </source>
</reference>
<sequence>MQESVYDVAIIGAGPAGATAAAMLAKAGKRVLVVEKQEFPRFSIGESLLPQCMTFLEEAGLLDTVLENAGRLGFQYKEGAAFYHQGNKVNFDFRKKYSEGPGTTYQVKREHFDQLLAQGAAEKGAEIRHGVELEAIDFSDPDAVKLSLFSDVGAMQAKARFVLDASGFGRVLPRLLSLESPSDFPVRQAVFCHVKSELTGGDFDRTKILITVHPQNPEIWYWLIPFADGTASIGVVGASEYFSESDNEKEALWKLVREEPYLLEVLGEYEVIRSEQRITGYSANVNRLYGDRFALLGNAGEFLDPVFSSGVTIAMQSSSLAVPLVLKELNNEPQDWQKHYSDPLRVGITTFRTFVKGWYDTRFQDVIFYPEQQQQVKAMICSILAGYAWDTSNPYVRDSERRLKVLAELCG</sequence>
<protein>
    <submittedName>
        <fullName evidence="2">FAD-dependent oxidoreductase</fullName>
    </submittedName>
</protein>
<dbReference type="InterPro" id="IPR050816">
    <property type="entry name" value="Flavin-dep_Halogenase_NPB"/>
</dbReference>
<dbReference type="PANTHER" id="PTHR43747:SF1">
    <property type="entry name" value="SLR1998 PROTEIN"/>
    <property type="match status" value="1"/>
</dbReference>
<dbReference type="OrthoDB" id="103324at2"/>
<dbReference type="Pfam" id="PF01494">
    <property type="entry name" value="FAD_binding_3"/>
    <property type="match status" value="1"/>
</dbReference>
<dbReference type="PRINTS" id="PR00420">
    <property type="entry name" value="RNGMNOXGNASE"/>
</dbReference>
<evidence type="ECO:0000259" key="1">
    <source>
        <dbReference type="Pfam" id="PF01494"/>
    </source>
</evidence>
<gene>
    <name evidence="2" type="ORF">CWI78_06345</name>
</gene>
<dbReference type="InterPro" id="IPR002938">
    <property type="entry name" value="FAD-bd"/>
</dbReference>
<name>A0A432Z064_9GAMM</name>
<evidence type="ECO:0000313" key="3">
    <source>
        <dbReference type="Proteomes" id="UP000288058"/>
    </source>
</evidence>
<evidence type="ECO:0000313" key="2">
    <source>
        <dbReference type="EMBL" id="RUO69537.1"/>
    </source>
</evidence>
<proteinExistence type="predicted"/>
<dbReference type="GO" id="GO:0071949">
    <property type="term" value="F:FAD binding"/>
    <property type="evidence" value="ECO:0007669"/>
    <property type="project" value="InterPro"/>
</dbReference>
<dbReference type="SUPFAM" id="SSF51905">
    <property type="entry name" value="FAD/NAD(P)-binding domain"/>
    <property type="match status" value="1"/>
</dbReference>
<feature type="domain" description="FAD-binding" evidence="1">
    <location>
        <begin position="6"/>
        <end position="179"/>
    </location>
</feature>
<accession>A0A432Z064</accession>
<dbReference type="EMBL" id="PIQC01000004">
    <property type="protein sequence ID" value="RUO69537.1"/>
    <property type="molecule type" value="Genomic_DNA"/>
</dbReference>
<dbReference type="Gene3D" id="3.50.50.60">
    <property type="entry name" value="FAD/NAD(P)-binding domain"/>
    <property type="match status" value="1"/>
</dbReference>
<dbReference type="PANTHER" id="PTHR43747">
    <property type="entry name" value="FAD-BINDING PROTEIN"/>
    <property type="match status" value="1"/>
</dbReference>
<dbReference type="InterPro" id="IPR036188">
    <property type="entry name" value="FAD/NAD-bd_sf"/>
</dbReference>
<keyword evidence="3" id="KW-1185">Reference proteome</keyword>
<organism evidence="2 3">
    <name type="scientific">Idiomarina ramblicola</name>
    <dbReference type="NCBI Taxonomy" id="263724"/>
    <lineage>
        <taxon>Bacteria</taxon>
        <taxon>Pseudomonadati</taxon>
        <taxon>Pseudomonadota</taxon>
        <taxon>Gammaproteobacteria</taxon>
        <taxon>Alteromonadales</taxon>
        <taxon>Idiomarinaceae</taxon>
        <taxon>Idiomarina</taxon>
    </lineage>
</organism>
<dbReference type="AlphaFoldDB" id="A0A432Z064"/>